<feature type="domain" description="DNA primase/polymerase bifunctional N-terminal" evidence="1">
    <location>
        <begin position="2"/>
        <end position="93"/>
    </location>
</feature>
<dbReference type="AlphaFoldDB" id="A0A1Y0V566"/>
<gene>
    <name evidence="2" type="ORF">S101447_00885</name>
</gene>
<dbReference type="SUPFAM" id="SSF56747">
    <property type="entry name" value="Prim-pol domain"/>
    <property type="match status" value="1"/>
</dbReference>
<dbReference type="InterPro" id="IPR015330">
    <property type="entry name" value="DNA_primase/pol_bifunc_N"/>
</dbReference>
<dbReference type="Pfam" id="PF09250">
    <property type="entry name" value="Prim-Pol"/>
    <property type="match status" value="1"/>
</dbReference>
<proteinExistence type="predicted"/>
<dbReference type="EMBL" id="CP021524">
    <property type="protein sequence ID" value="ARW09987.1"/>
    <property type="molecule type" value="Genomic_DNA"/>
</dbReference>
<sequence>MLWRAHPGALIGAVTGSVSGFDALDLDWGKGGDDFYQEHCARLTGTRINRTRSGGLHLLFRHREGMRNSAGRIAPGVDVRADGGYIIWWPAAGLEIVERARIQQWPAWLVELATPSPPPKPKLERLQHGIENANRYVQSALRSAARQVATAGNGLRNQTLNAETFALGRFIAEGYLSANEIAVVMAAAGLEAGLSATEVEKTIASALRARMGG</sequence>
<organism evidence="2 3">
    <name type="scientific">Acetobacter ascendens</name>
    <dbReference type="NCBI Taxonomy" id="481146"/>
    <lineage>
        <taxon>Bacteria</taxon>
        <taxon>Pseudomonadati</taxon>
        <taxon>Pseudomonadota</taxon>
        <taxon>Alphaproteobacteria</taxon>
        <taxon>Acetobacterales</taxon>
        <taxon>Acetobacteraceae</taxon>
        <taxon>Acetobacter</taxon>
    </lineage>
</organism>
<name>A0A1Y0V566_9PROT</name>
<dbReference type="Proteomes" id="UP000195633">
    <property type="component" value="Chromosome"/>
</dbReference>
<dbReference type="CDD" id="cd04859">
    <property type="entry name" value="Prim_Pol"/>
    <property type="match status" value="1"/>
</dbReference>
<evidence type="ECO:0000259" key="1">
    <source>
        <dbReference type="Pfam" id="PF09250"/>
    </source>
</evidence>
<evidence type="ECO:0000313" key="3">
    <source>
        <dbReference type="Proteomes" id="UP000195633"/>
    </source>
</evidence>
<evidence type="ECO:0000313" key="2">
    <source>
        <dbReference type="EMBL" id="ARW09987.1"/>
    </source>
</evidence>
<accession>A0A1Y0V566</accession>
<protein>
    <recommendedName>
        <fullName evidence="1">DNA primase/polymerase bifunctional N-terminal domain-containing protein</fullName>
    </recommendedName>
</protein>
<reference evidence="2 3" key="1">
    <citation type="submission" date="2017-05" db="EMBL/GenBank/DDBJ databases">
        <title>Genome sequence of Acetobacter pasteurianus subsp. ascendens strain SRCM101447.</title>
        <authorList>
            <person name="Cho S.H."/>
        </authorList>
    </citation>
    <scope>NUCLEOTIDE SEQUENCE [LARGE SCALE GENOMIC DNA]</scope>
    <source>
        <strain evidence="2 3">SRCM101447</strain>
    </source>
</reference>